<name>U9UHD7_RHIID</name>
<dbReference type="EMBL" id="KI277904">
    <property type="protein sequence ID" value="ESA19844.1"/>
    <property type="molecule type" value="Genomic_DNA"/>
</dbReference>
<protein>
    <submittedName>
        <fullName evidence="1">Uncharacterized protein</fullName>
    </submittedName>
</protein>
<accession>U9UHD7</accession>
<dbReference type="HOGENOM" id="CLU_2961949_0_0_1"/>
<sequence length="59" mass="6463">MALSKVSFLRFMTLSTATFAAEFGLEALSTQDTALSKCLAIFSFIGECLLNLSQIAYYI</sequence>
<dbReference type="AlphaFoldDB" id="U9UHD7"/>
<organism evidence="1">
    <name type="scientific">Rhizophagus irregularis (strain DAOM 181602 / DAOM 197198 / MUCL 43194)</name>
    <name type="common">Arbuscular mycorrhizal fungus</name>
    <name type="synonym">Glomus intraradices</name>
    <dbReference type="NCBI Taxonomy" id="747089"/>
    <lineage>
        <taxon>Eukaryota</taxon>
        <taxon>Fungi</taxon>
        <taxon>Fungi incertae sedis</taxon>
        <taxon>Mucoromycota</taxon>
        <taxon>Glomeromycotina</taxon>
        <taxon>Glomeromycetes</taxon>
        <taxon>Glomerales</taxon>
        <taxon>Glomeraceae</taxon>
        <taxon>Rhizophagus</taxon>
    </lineage>
</organism>
<gene>
    <name evidence="1" type="ORF">GLOINDRAFT_19177</name>
</gene>
<reference evidence="1" key="1">
    <citation type="submission" date="2013-07" db="EMBL/GenBank/DDBJ databases">
        <title>The genome of an arbuscular mycorrhizal fungus provides insights into the evolution of the oldest plant symbiosis.</title>
        <authorList>
            <consortium name="DOE Joint Genome Institute"/>
            <person name="Tisserant E."/>
            <person name="Malbreil M."/>
            <person name="Kuo A."/>
            <person name="Kohler A."/>
            <person name="Symeonidi A."/>
            <person name="Balestrini R."/>
            <person name="Charron P."/>
            <person name="Duensing N."/>
            <person name="Frei-dit-Frey N."/>
            <person name="Gianinazzi-Pearson V."/>
            <person name="Gilbert B."/>
            <person name="Handa Y."/>
            <person name="Hijri M."/>
            <person name="Kaul R."/>
            <person name="Kawaguchi M."/>
            <person name="Krajinski F."/>
            <person name="Lammers P."/>
            <person name="Lapierre D."/>
            <person name="Masclaux F.G."/>
            <person name="Murat C."/>
            <person name="Morin E."/>
            <person name="Ndikumana S."/>
            <person name="Pagni M."/>
            <person name="Petitpierre D."/>
            <person name="Requena N."/>
            <person name="Rosikiewicz P."/>
            <person name="Riley R."/>
            <person name="Saito K."/>
            <person name="San Clemente H."/>
            <person name="Shapiro H."/>
            <person name="van Tuinen D."/>
            <person name="Becard G."/>
            <person name="Bonfante P."/>
            <person name="Paszkowski U."/>
            <person name="Shachar-Hill Y."/>
            <person name="Young J.P."/>
            <person name="Sanders I.R."/>
            <person name="Henrissat B."/>
            <person name="Rensing S.A."/>
            <person name="Grigoriev I.V."/>
            <person name="Corradi N."/>
            <person name="Roux C."/>
            <person name="Martin F."/>
        </authorList>
    </citation>
    <scope>NUCLEOTIDE SEQUENCE</scope>
    <source>
        <strain evidence="1">DAOM 197198</strain>
    </source>
</reference>
<proteinExistence type="predicted"/>
<evidence type="ECO:0000313" key="1">
    <source>
        <dbReference type="EMBL" id="ESA19844.1"/>
    </source>
</evidence>